<dbReference type="EMBL" id="CP064760">
    <property type="protein sequence ID" value="QPE04535.1"/>
    <property type="molecule type" value="Genomic_DNA"/>
</dbReference>
<proteinExistence type="predicted"/>
<dbReference type="KEGG" id="msf:IT882_15640"/>
<sequence length="78" mass="8766">MANKDADAIREELRRIGQQLAQADELRERRGKVVDEARAAELTQREIALLLGMTEEGLRKAQKSYHGRGRSYGGRLAS</sequence>
<dbReference type="AlphaFoldDB" id="A0A7S8MWM5"/>
<organism evidence="1 2">
    <name type="scientific">Microbacterium schleiferi</name>
    <dbReference type="NCBI Taxonomy" id="69362"/>
    <lineage>
        <taxon>Bacteria</taxon>
        <taxon>Bacillati</taxon>
        <taxon>Actinomycetota</taxon>
        <taxon>Actinomycetes</taxon>
        <taxon>Micrococcales</taxon>
        <taxon>Microbacteriaceae</taxon>
        <taxon>Microbacterium</taxon>
    </lineage>
</organism>
<name>A0A7S8MWM5_9MICO</name>
<evidence type="ECO:0000313" key="2">
    <source>
        <dbReference type="Proteomes" id="UP000594480"/>
    </source>
</evidence>
<protein>
    <submittedName>
        <fullName evidence="1">Uncharacterized protein</fullName>
    </submittedName>
</protein>
<dbReference type="RefSeq" id="WP_043340519.1">
    <property type="nucleotide sequence ID" value="NZ_CP064760.1"/>
</dbReference>
<evidence type="ECO:0000313" key="1">
    <source>
        <dbReference type="EMBL" id="QPE04535.1"/>
    </source>
</evidence>
<accession>A0A7S8MWM5</accession>
<dbReference type="GeneID" id="39690269"/>
<gene>
    <name evidence="1" type="ORF">IT882_15640</name>
</gene>
<reference evidence="1 2" key="1">
    <citation type="submission" date="2020-11" db="EMBL/GenBank/DDBJ databases">
        <title>Amino acid is mineralized and recycled by bacteria in oceanic microbiome.</title>
        <authorList>
            <person name="Zheng L.Y."/>
        </authorList>
    </citation>
    <scope>NUCLEOTIDE SEQUENCE [LARGE SCALE GENOMIC DNA]</scope>
    <source>
        <strain evidence="1 2">A32-1</strain>
    </source>
</reference>
<keyword evidence="2" id="KW-1185">Reference proteome</keyword>
<dbReference type="Proteomes" id="UP000594480">
    <property type="component" value="Chromosome"/>
</dbReference>